<keyword evidence="3" id="KW-0479">Metal-binding</keyword>
<keyword evidence="7" id="KW-0408">Iron</keyword>
<dbReference type="GO" id="GO:0000785">
    <property type="term" value="C:chromatin"/>
    <property type="evidence" value="ECO:0000318"/>
    <property type="project" value="GO_Central"/>
</dbReference>
<evidence type="ECO:0000256" key="2">
    <source>
        <dbReference type="ARBA" id="ARBA00004123"/>
    </source>
</evidence>
<dbReference type="PANTHER" id="PTHR10694">
    <property type="entry name" value="LYSINE-SPECIFIC DEMETHYLASE"/>
    <property type="match status" value="1"/>
</dbReference>
<dbReference type="SMART" id="SM00541">
    <property type="entry name" value="FYRN"/>
    <property type="match status" value="1"/>
</dbReference>
<dbReference type="PROSITE" id="PS51543">
    <property type="entry name" value="FYRC"/>
    <property type="match status" value="1"/>
</dbReference>
<name>A0A1U8A1R7_NELNU</name>
<organism evidence="14 17">
    <name type="scientific">Nelumbo nucifera</name>
    <name type="common">Sacred lotus</name>
    <dbReference type="NCBI Taxonomy" id="4432"/>
    <lineage>
        <taxon>Eukaryota</taxon>
        <taxon>Viridiplantae</taxon>
        <taxon>Streptophyta</taxon>
        <taxon>Embryophyta</taxon>
        <taxon>Tracheophyta</taxon>
        <taxon>Spermatophyta</taxon>
        <taxon>Magnoliopsida</taxon>
        <taxon>Proteales</taxon>
        <taxon>Nelumbonaceae</taxon>
        <taxon>Nelumbo</taxon>
    </lineage>
</organism>
<evidence type="ECO:0000256" key="1">
    <source>
        <dbReference type="ARBA" id="ARBA00001954"/>
    </source>
</evidence>
<dbReference type="RefSeq" id="XP_010258688.1">
    <property type="nucleotide sequence ID" value="XM_010260386.2"/>
</dbReference>
<dbReference type="GO" id="GO:0010468">
    <property type="term" value="P:regulation of gene expression"/>
    <property type="evidence" value="ECO:0000318"/>
    <property type="project" value="GO_Central"/>
</dbReference>
<comment type="subcellular location">
    <subcellularLocation>
        <location evidence="2">Nucleus</location>
    </subcellularLocation>
</comment>
<dbReference type="Proteomes" id="UP000189703">
    <property type="component" value="Unplaced"/>
</dbReference>
<evidence type="ECO:0000313" key="16">
    <source>
        <dbReference type="RefSeq" id="XP_010258684.1"/>
    </source>
</evidence>
<dbReference type="InterPro" id="IPR004198">
    <property type="entry name" value="Znf_C5HC2"/>
</dbReference>
<dbReference type="Gene3D" id="3.30.160.360">
    <property type="match status" value="1"/>
</dbReference>
<evidence type="ECO:0000313" key="20">
    <source>
        <dbReference type="RefSeq" id="XP_010258688.1"/>
    </source>
</evidence>
<dbReference type="GO" id="GO:0034647">
    <property type="term" value="F:histone H3K4me/H3K4me2/H3K4me3 demethylase activity"/>
    <property type="evidence" value="ECO:0000318"/>
    <property type="project" value="GO_Central"/>
</dbReference>
<evidence type="ECO:0000256" key="8">
    <source>
        <dbReference type="ARBA" id="ARBA00023015"/>
    </source>
</evidence>
<dbReference type="STRING" id="4432.A0A1U8A1R7"/>
<dbReference type="Gene3D" id="2.60.120.650">
    <property type="entry name" value="Cupin"/>
    <property type="match status" value="1"/>
</dbReference>
<proteinExistence type="predicted"/>
<dbReference type="PROSITE" id="PS51542">
    <property type="entry name" value="FYRN"/>
    <property type="match status" value="1"/>
</dbReference>
<evidence type="ECO:0000256" key="6">
    <source>
        <dbReference type="ARBA" id="ARBA00023002"/>
    </source>
</evidence>
<dbReference type="GO" id="GO:0045814">
    <property type="term" value="P:negative regulation of gene expression, epigenetic"/>
    <property type="evidence" value="ECO:0007669"/>
    <property type="project" value="UniProtKB-ARBA"/>
</dbReference>
<reference evidence="15 16" key="1">
    <citation type="submission" date="2025-04" db="UniProtKB">
        <authorList>
            <consortium name="RefSeq"/>
        </authorList>
    </citation>
    <scope>IDENTIFICATION</scope>
</reference>
<dbReference type="GeneID" id="104598355"/>
<evidence type="ECO:0000256" key="11">
    <source>
        <dbReference type="SAM" id="MobiDB-lite"/>
    </source>
</evidence>
<keyword evidence="10" id="KW-0539">Nucleus</keyword>
<dbReference type="GO" id="GO:0005634">
    <property type="term" value="C:nucleus"/>
    <property type="evidence" value="ECO:0000318"/>
    <property type="project" value="GO_Central"/>
</dbReference>
<evidence type="ECO:0000313" key="14">
    <source>
        <dbReference type="Proteomes" id="UP000189703"/>
    </source>
</evidence>
<dbReference type="PROSITE" id="PS51183">
    <property type="entry name" value="JMJN"/>
    <property type="match status" value="1"/>
</dbReference>
<evidence type="ECO:0000256" key="7">
    <source>
        <dbReference type="ARBA" id="ARBA00023004"/>
    </source>
</evidence>
<dbReference type="FunFam" id="3.30.160.360:FF:000005">
    <property type="entry name" value="Putative lysine-specific demethylase JMJ16"/>
    <property type="match status" value="1"/>
</dbReference>
<feature type="compositionally biased region" description="Basic residues" evidence="11">
    <location>
        <begin position="169"/>
        <end position="186"/>
    </location>
</feature>
<evidence type="ECO:0000313" key="15">
    <source>
        <dbReference type="RefSeq" id="XP_010258682.1"/>
    </source>
</evidence>
<protein>
    <submittedName>
        <fullName evidence="15 16">Lysine-specific demethylase JMJ18 isoform X1</fullName>
    </submittedName>
</protein>
<evidence type="ECO:0000259" key="13">
    <source>
        <dbReference type="PROSITE" id="PS51184"/>
    </source>
</evidence>
<dbReference type="RefSeq" id="XP_010258682.1">
    <property type="nucleotide sequence ID" value="XM_010260380.2"/>
</dbReference>
<gene>
    <name evidence="15 16 17 18 19 20" type="primary">LOC104598355</name>
</gene>
<evidence type="ECO:0000313" key="19">
    <source>
        <dbReference type="RefSeq" id="XP_010258687.1"/>
    </source>
</evidence>
<dbReference type="InterPro" id="IPR003347">
    <property type="entry name" value="JmjC_dom"/>
</dbReference>
<sequence>MEAVIDPQPIKLDVEPSNCEEVKVKRSVRRRNWIHYGLLDISSGDESDCEKSMKDQYLRHAKHNDGTPEAPGSPRHRKIFTRWHPKDACRPIIDEAPVFYPNDEEFEDALGYIAKIRKEAEPYGICRIVPPPSWKPPCPLREKSIWEHAMFSTRIQQVDKLQNREPMKKKLRNRSHRKRKRRRRSRMGTTQRRTSFDGYDTNECVASDTDEKFGFLSGSDFTLNDFQKYADDFKENYFGMKDVEENLNFVRDEPKEMWVPSVEDIEGEYWRIVERPTEEIEVYYGADLETGVFGSGFPKGSHLNPIDNLDKYVTSGWNLNNFPRLPGSLLCYEREEISGVLVPWLYIGMCFSSFCWHVEDHHLYSLNYLHWGDPKVWYGVPGSHASQLEEAMKKHLPDLFEEQPYLLNELVTQLSPSVLKSEGVPVYRAVQNSGEFVLTFARAYHAGFNCGFNCAEAVNVAPVDWLPLGQSAVELYSEQCRKTSISHDKLLLGSAREAVRALWELLVHGKQSPENLSWKSVCGNDGILTKAIKARVDIEQERRDSLPILLRSQKMNRDFDLTHERECFSCFYDLHLSAASCRCSPDRFACLKHAKFLCSCEPGQRFFLFRYNTEELATLVEALEGNLDALTKWASQDLGLVNINSIEAGNPMSDFESEASRTDCLMQKEGSPSSGIGEIPNINEPCKLECYNSLEVIQSNQQQGPHSLYAPHVKTEVENGVCNEGFPIKKDELKRDWCINLNLEGMSVEHGSGKQEMYESYDNKTTVDVAKTFTSVIKQEEIHISNVSKEMEKRDLDSGGRALSIPVRSISDCNSVSLNNSAELSSLIPVSKSHPSCLRDAGHPCNSGSSKLFGIDLSIPHSSSFASSSSIIKTELMELNSCLKTLNGENHPTKNLNLRVEPINFGITMPGKLWCSKSAIFPKGFRSRVRFFSVFDPSQICSYISEVLDAGLLGPLFKVTVEECPSQAFASASAEKCWEMVLERLEQEIQRQHNLGKKGLPPIQPLQNLNGLEMFGFLSPSIIQAIEALDPYHQCLEYWEHRLNLKGEDLNKVPLVQCGVLGKELDGEKRYPVGATLSTEESKTRIFGFDLIKLDLDKSNTGVHSVNEVQSVIGGLFKKANTDELKMMHRILCSGSWSTEWRVAFTTLNREIQKIVDK</sequence>
<dbReference type="Pfam" id="PF02928">
    <property type="entry name" value="zf-C5HC2"/>
    <property type="match status" value="1"/>
</dbReference>
<dbReference type="PROSITE" id="PS51184">
    <property type="entry name" value="JMJC"/>
    <property type="match status" value="1"/>
</dbReference>
<dbReference type="InterPro" id="IPR003889">
    <property type="entry name" value="FYrich_C"/>
</dbReference>
<keyword evidence="14" id="KW-1185">Reference proteome</keyword>
<dbReference type="PANTHER" id="PTHR10694:SF105">
    <property type="entry name" value="LYSINE-SPECIFIC DEMETHYLASE JMJ14"/>
    <property type="match status" value="1"/>
</dbReference>
<dbReference type="GO" id="GO:0006338">
    <property type="term" value="P:chromatin remodeling"/>
    <property type="evidence" value="ECO:0000318"/>
    <property type="project" value="GO_Central"/>
</dbReference>
<keyword evidence="5" id="KW-0223">Dioxygenase</keyword>
<dbReference type="AlphaFoldDB" id="A0A1U8A1R7"/>
<feature type="domain" description="JmjC" evidence="13">
    <location>
        <begin position="311"/>
        <end position="477"/>
    </location>
</feature>
<keyword evidence="6" id="KW-0560">Oxidoreductase</keyword>
<evidence type="ECO:0000256" key="4">
    <source>
        <dbReference type="ARBA" id="ARBA00022853"/>
    </source>
</evidence>
<keyword evidence="4" id="KW-0156">Chromatin regulator</keyword>
<keyword evidence="8" id="KW-0805">Transcription regulation</keyword>
<dbReference type="RefSeq" id="XP_010258684.1">
    <property type="nucleotide sequence ID" value="XM_010260382.2"/>
</dbReference>
<dbReference type="RefSeq" id="XP_010258685.1">
    <property type="nucleotide sequence ID" value="XM_010260383.2"/>
</dbReference>
<dbReference type="Pfam" id="PF02375">
    <property type="entry name" value="JmjN"/>
    <property type="match status" value="1"/>
</dbReference>
<evidence type="ECO:0000256" key="5">
    <source>
        <dbReference type="ARBA" id="ARBA00022964"/>
    </source>
</evidence>
<dbReference type="Pfam" id="PF02373">
    <property type="entry name" value="JmjC"/>
    <property type="match status" value="1"/>
</dbReference>
<evidence type="ECO:0000256" key="9">
    <source>
        <dbReference type="ARBA" id="ARBA00023163"/>
    </source>
</evidence>
<evidence type="ECO:0000313" key="17">
    <source>
        <dbReference type="RefSeq" id="XP_010258685.1"/>
    </source>
</evidence>
<dbReference type="RefSeq" id="XP_010258687.1">
    <property type="nucleotide sequence ID" value="XM_010260385.2"/>
</dbReference>
<dbReference type="SMART" id="SM00558">
    <property type="entry name" value="JmjC"/>
    <property type="match status" value="1"/>
</dbReference>
<evidence type="ECO:0000259" key="12">
    <source>
        <dbReference type="PROSITE" id="PS51183"/>
    </source>
</evidence>
<feature type="region of interest" description="Disordered" evidence="11">
    <location>
        <begin position="159"/>
        <end position="195"/>
    </location>
</feature>
<dbReference type="RefSeq" id="XP_010258686.1">
    <property type="nucleotide sequence ID" value="XM_010260384.2"/>
</dbReference>
<accession>A0A1U8A1R7</accession>
<dbReference type="Pfam" id="PF05964">
    <property type="entry name" value="FYRN"/>
    <property type="match status" value="1"/>
</dbReference>
<comment type="cofactor">
    <cofactor evidence="1">
        <name>Fe(2+)</name>
        <dbReference type="ChEBI" id="CHEBI:29033"/>
    </cofactor>
</comment>
<dbReference type="InterPro" id="IPR003888">
    <property type="entry name" value="FYrich_N"/>
</dbReference>
<evidence type="ECO:0000256" key="10">
    <source>
        <dbReference type="ARBA" id="ARBA00023242"/>
    </source>
</evidence>
<dbReference type="KEGG" id="nnu:104598355"/>
<feature type="domain" description="JmjN" evidence="12">
    <location>
        <begin position="96"/>
        <end position="137"/>
    </location>
</feature>
<dbReference type="Pfam" id="PF05965">
    <property type="entry name" value="FYRC"/>
    <property type="match status" value="1"/>
</dbReference>
<keyword evidence="9" id="KW-0804">Transcription</keyword>
<dbReference type="OrthoDB" id="1678912at2759"/>
<evidence type="ECO:0000313" key="18">
    <source>
        <dbReference type="RefSeq" id="XP_010258686.1"/>
    </source>
</evidence>
<dbReference type="GO" id="GO:0046872">
    <property type="term" value="F:metal ion binding"/>
    <property type="evidence" value="ECO:0007669"/>
    <property type="project" value="UniProtKB-KW"/>
</dbReference>
<dbReference type="OMA" id="QFSCLKH"/>
<dbReference type="SUPFAM" id="SSF51197">
    <property type="entry name" value="Clavaminate synthase-like"/>
    <property type="match status" value="1"/>
</dbReference>
<dbReference type="SMART" id="SM00542">
    <property type="entry name" value="FYRC"/>
    <property type="match status" value="1"/>
</dbReference>
<dbReference type="InterPro" id="IPR003349">
    <property type="entry name" value="JmjN"/>
</dbReference>
<dbReference type="SMART" id="SM00545">
    <property type="entry name" value="JmjN"/>
    <property type="match status" value="1"/>
</dbReference>
<evidence type="ECO:0000256" key="3">
    <source>
        <dbReference type="ARBA" id="ARBA00022723"/>
    </source>
</evidence>
<dbReference type="eggNOG" id="KOG1246">
    <property type="taxonomic scope" value="Eukaryota"/>
</dbReference>